<protein>
    <submittedName>
        <fullName evidence="1">Uncharacterized protein</fullName>
    </submittedName>
</protein>
<dbReference type="Proteomes" id="UP001596548">
    <property type="component" value="Unassembled WGS sequence"/>
</dbReference>
<comment type="caution">
    <text evidence="1">The sequence shown here is derived from an EMBL/GenBank/DDBJ whole genome shotgun (WGS) entry which is preliminary data.</text>
</comment>
<dbReference type="RefSeq" id="WP_378970608.1">
    <property type="nucleotide sequence ID" value="NZ_JBHTBJ010000014.1"/>
</dbReference>
<gene>
    <name evidence="1" type="ORF">ACFQS1_20430</name>
</gene>
<name>A0ABW2HTE4_9ACTN</name>
<accession>A0ABW2HTE4</accession>
<organism evidence="1 2">
    <name type="scientific">Paractinoplanes rhizophilus</name>
    <dbReference type="NCBI Taxonomy" id="1416877"/>
    <lineage>
        <taxon>Bacteria</taxon>
        <taxon>Bacillati</taxon>
        <taxon>Actinomycetota</taxon>
        <taxon>Actinomycetes</taxon>
        <taxon>Micromonosporales</taxon>
        <taxon>Micromonosporaceae</taxon>
        <taxon>Paractinoplanes</taxon>
    </lineage>
</organism>
<evidence type="ECO:0000313" key="2">
    <source>
        <dbReference type="Proteomes" id="UP001596548"/>
    </source>
</evidence>
<proteinExistence type="predicted"/>
<sequence length="99" mass="10642">MAEPQVTLDPAGLNPVEDKLRGPLEEQLTSALRAATDKTRHTYAGESVDAVAETLLRRTKSALHPDIAAGFHPDPAELRHVAEQIVADADTGDIPRPRA</sequence>
<dbReference type="EMBL" id="JBHTBJ010000014">
    <property type="protein sequence ID" value="MFC7276367.1"/>
    <property type="molecule type" value="Genomic_DNA"/>
</dbReference>
<reference evidence="2" key="1">
    <citation type="journal article" date="2019" name="Int. J. Syst. Evol. Microbiol.">
        <title>The Global Catalogue of Microorganisms (GCM) 10K type strain sequencing project: providing services to taxonomists for standard genome sequencing and annotation.</title>
        <authorList>
            <consortium name="The Broad Institute Genomics Platform"/>
            <consortium name="The Broad Institute Genome Sequencing Center for Infectious Disease"/>
            <person name="Wu L."/>
            <person name="Ma J."/>
        </authorList>
    </citation>
    <scope>NUCLEOTIDE SEQUENCE [LARGE SCALE GENOMIC DNA]</scope>
    <source>
        <strain evidence="2">XZYJT-10</strain>
    </source>
</reference>
<evidence type="ECO:0000313" key="1">
    <source>
        <dbReference type="EMBL" id="MFC7276367.1"/>
    </source>
</evidence>
<keyword evidence="2" id="KW-1185">Reference proteome</keyword>